<keyword evidence="1" id="KW-0175">Coiled coil</keyword>
<keyword evidence="3" id="KW-1185">Reference proteome</keyword>
<comment type="caution">
    <text evidence="2">The sequence shown here is derived from an EMBL/GenBank/DDBJ whole genome shotgun (WGS) entry which is preliminary data.</text>
</comment>
<dbReference type="OrthoDB" id="2657915at2"/>
<accession>A0A368VIC8</accession>
<evidence type="ECO:0008006" key="4">
    <source>
        <dbReference type="Google" id="ProtNLM"/>
    </source>
</evidence>
<evidence type="ECO:0000256" key="1">
    <source>
        <dbReference type="SAM" id="Coils"/>
    </source>
</evidence>
<dbReference type="AlphaFoldDB" id="A0A368VIC8"/>
<dbReference type="Proteomes" id="UP000252415">
    <property type="component" value="Unassembled WGS sequence"/>
</dbReference>
<evidence type="ECO:0000313" key="3">
    <source>
        <dbReference type="Proteomes" id="UP000252415"/>
    </source>
</evidence>
<organism evidence="2 3">
    <name type="scientific">Paenibacillus prosopidis</name>
    <dbReference type="NCBI Taxonomy" id="630520"/>
    <lineage>
        <taxon>Bacteria</taxon>
        <taxon>Bacillati</taxon>
        <taxon>Bacillota</taxon>
        <taxon>Bacilli</taxon>
        <taxon>Bacillales</taxon>
        <taxon>Paenibacillaceae</taxon>
        <taxon>Paenibacillus</taxon>
    </lineage>
</organism>
<feature type="coiled-coil region" evidence="1">
    <location>
        <begin position="237"/>
        <end position="264"/>
    </location>
</feature>
<proteinExistence type="predicted"/>
<sequence length="352" mass="38589">MKKMQNLAVILLTVLLVVIAGCSSGKPPKEALQAAMTKMAEADSYTVKMSFGLDELELTPDAAMQEDAAAAAAMIGMLKDATITVDAIYQKDPLRTDMNVEIVIPGDMEMKLTVPMIMTEETLYVKVPQIPMLPLPETVTGKFIKIDLKELAEQQGGATLDIAAQQKLGKELGAVLLKHFDEKTYFSEPKAADAGLPEELKADQIIAFEINESNYAKTVETVINQVLPELIDVLLANEESMKSLQLEKADIEKMKSELETNKADIVDVLKNNVKVNTMKVTCAIQDGYLVYEEGQVNVEATDKESGQKMKLGLHFDVSYAEIGKAPKFENEIPTDAITLDQLTQLFQAPVGM</sequence>
<dbReference type="PROSITE" id="PS51257">
    <property type="entry name" value="PROKAR_LIPOPROTEIN"/>
    <property type="match status" value="1"/>
</dbReference>
<gene>
    <name evidence="2" type="ORF">DFP97_12612</name>
</gene>
<dbReference type="EMBL" id="QPJD01000026">
    <property type="protein sequence ID" value="RCW41182.1"/>
    <property type="molecule type" value="Genomic_DNA"/>
</dbReference>
<protein>
    <recommendedName>
        <fullName evidence="4">Lipoprotein</fullName>
    </recommendedName>
</protein>
<reference evidence="2 3" key="1">
    <citation type="submission" date="2018-07" db="EMBL/GenBank/DDBJ databases">
        <title>Genomic Encyclopedia of Type Strains, Phase III (KMG-III): the genomes of soil and plant-associated and newly described type strains.</title>
        <authorList>
            <person name="Whitman W."/>
        </authorList>
    </citation>
    <scope>NUCLEOTIDE SEQUENCE [LARGE SCALE GENOMIC DNA]</scope>
    <source>
        <strain evidence="2 3">CECT 7506</strain>
    </source>
</reference>
<dbReference type="RefSeq" id="WP_114384002.1">
    <property type="nucleotide sequence ID" value="NZ_QPJD01000026.1"/>
</dbReference>
<name>A0A368VIC8_9BACL</name>
<evidence type="ECO:0000313" key="2">
    <source>
        <dbReference type="EMBL" id="RCW41182.1"/>
    </source>
</evidence>